<evidence type="ECO:0000256" key="7">
    <source>
        <dbReference type="SAM" id="Phobius"/>
    </source>
</evidence>
<feature type="transmembrane region" description="Helical" evidence="7">
    <location>
        <begin position="153"/>
        <end position="178"/>
    </location>
</feature>
<feature type="transmembrane region" description="Helical" evidence="7">
    <location>
        <begin position="421"/>
        <end position="442"/>
    </location>
</feature>
<comment type="subcellular location">
    <subcellularLocation>
        <location evidence="1">Membrane</location>
        <topology evidence="1">Multi-pass membrane protein</topology>
    </subcellularLocation>
</comment>
<organism evidence="9 10">
    <name type="scientific">Corynespora cassiicola Philippines</name>
    <dbReference type="NCBI Taxonomy" id="1448308"/>
    <lineage>
        <taxon>Eukaryota</taxon>
        <taxon>Fungi</taxon>
        <taxon>Dikarya</taxon>
        <taxon>Ascomycota</taxon>
        <taxon>Pezizomycotina</taxon>
        <taxon>Dothideomycetes</taxon>
        <taxon>Pleosporomycetidae</taxon>
        <taxon>Pleosporales</taxon>
        <taxon>Corynesporascaceae</taxon>
        <taxon>Corynespora</taxon>
    </lineage>
</organism>
<evidence type="ECO:0000256" key="5">
    <source>
        <dbReference type="ARBA" id="ARBA00023136"/>
    </source>
</evidence>
<feature type="region of interest" description="Disordered" evidence="6">
    <location>
        <begin position="1"/>
        <end position="51"/>
    </location>
</feature>
<accession>A0A2T2NKF9</accession>
<dbReference type="GO" id="GO:0022857">
    <property type="term" value="F:transmembrane transporter activity"/>
    <property type="evidence" value="ECO:0007669"/>
    <property type="project" value="InterPro"/>
</dbReference>
<dbReference type="InterPro" id="IPR036259">
    <property type="entry name" value="MFS_trans_sf"/>
</dbReference>
<evidence type="ECO:0000259" key="8">
    <source>
        <dbReference type="PROSITE" id="PS50850"/>
    </source>
</evidence>
<dbReference type="GO" id="GO:0005886">
    <property type="term" value="C:plasma membrane"/>
    <property type="evidence" value="ECO:0007669"/>
    <property type="project" value="TreeGrafter"/>
</dbReference>
<feature type="transmembrane region" description="Helical" evidence="7">
    <location>
        <begin position="185"/>
        <end position="204"/>
    </location>
</feature>
<dbReference type="PANTHER" id="PTHR23501">
    <property type="entry name" value="MAJOR FACILITATOR SUPERFAMILY"/>
    <property type="match status" value="1"/>
</dbReference>
<dbReference type="PANTHER" id="PTHR23501:SF177">
    <property type="entry name" value="MAJOR FACILITATOR SUPERFAMILY (MFS) PROFILE DOMAIN-CONTAINING PROTEIN-RELATED"/>
    <property type="match status" value="1"/>
</dbReference>
<feature type="transmembrane region" description="Helical" evidence="7">
    <location>
        <begin position="128"/>
        <end position="147"/>
    </location>
</feature>
<evidence type="ECO:0000313" key="9">
    <source>
        <dbReference type="EMBL" id="PSN65880.1"/>
    </source>
</evidence>
<dbReference type="FunFam" id="1.20.1250.20:FF:000196">
    <property type="entry name" value="MFS toxin efflux pump (AflT)"/>
    <property type="match status" value="1"/>
</dbReference>
<feature type="transmembrane region" description="Helical" evidence="7">
    <location>
        <begin position="216"/>
        <end position="236"/>
    </location>
</feature>
<sequence length="562" mass="60516">MELDNPSHITLQQEEEKKQSPSGVTTPEKLRSYAQSIEEQPPVITPDDAPAEEYPTGRRLIPVLLALVCAVFLVAIDMTIIGTAIPKITDEFDGLNMVSWYGSVYFMTFGGFQPAFGKFFKYFPLKSSFLGSIVLFEVGSLICAVAQDSTTFVVGRAISGVGAAGTATGAFTMVAFCAEPKLRPGLIGLIGAMYGISSVLGPILGGVFTDKVSWRWCFYINLPIGGVSAVLIFLFFKTPPQAVTAKATWKEKFLQMDPLGIAVVMGCIITFILAVEYGGQKEPWDSSTVIGLLVGFVLIFAAFVGWEFWNRKHAMLEIRLLKLRYVWMPSAFQFFFASSYFVLLYYLPIYFQSVDGRTAISSGVLNLPLVVAMAICAAISGIVVSKTGHAAPFMVAGALMATVGSGLIYTFDVGTSIGKWIGYQIFYGCACGLGFQMGITIAQANASMEDMSSVSATILFFQIIGGAFSISAAQSGFVNRMLNELAHTAPSINPELVIATGATRIRDVFPPEDIVYVVAAYMEGIKVTYALAIALVGVCCFIVAFVPRQRLNLEALAGGAIA</sequence>
<feature type="transmembrane region" description="Helical" evidence="7">
    <location>
        <begin position="289"/>
        <end position="309"/>
    </location>
</feature>
<dbReference type="FunFam" id="1.20.1720.10:FF:000012">
    <property type="entry name" value="MFS toxin efflux pump (AflT)"/>
    <property type="match status" value="1"/>
</dbReference>
<feature type="transmembrane region" description="Helical" evidence="7">
    <location>
        <begin position="97"/>
        <end position="116"/>
    </location>
</feature>
<dbReference type="CDD" id="cd17502">
    <property type="entry name" value="MFS_Azr1_MDR_like"/>
    <property type="match status" value="1"/>
</dbReference>
<feature type="transmembrane region" description="Helical" evidence="7">
    <location>
        <begin position="391"/>
        <end position="409"/>
    </location>
</feature>
<dbReference type="Pfam" id="PF07690">
    <property type="entry name" value="MFS_1"/>
    <property type="match status" value="1"/>
</dbReference>
<feature type="transmembrane region" description="Helical" evidence="7">
    <location>
        <begin position="330"/>
        <end position="351"/>
    </location>
</feature>
<dbReference type="Gene3D" id="1.20.1250.20">
    <property type="entry name" value="MFS general substrate transporter like domains"/>
    <property type="match status" value="1"/>
</dbReference>
<dbReference type="Proteomes" id="UP000240883">
    <property type="component" value="Unassembled WGS sequence"/>
</dbReference>
<evidence type="ECO:0000313" key="10">
    <source>
        <dbReference type="Proteomes" id="UP000240883"/>
    </source>
</evidence>
<feature type="transmembrane region" description="Helical" evidence="7">
    <location>
        <begin position="527"/>
        <end position="546"/>
    </location>
</feature>
<dbReference type="EMBL" id="KZ678136">
    <property type="protein sequence ID" value="PSN65880.1"/>
    <property type="molecule type" value="Genomic_DNA"/>
</dbReference>
<proteinExistence type="predicted"/>
<dbReference type="Gene3D" id="1.20.1720.10">
    <property type="entry name" value="Multidrug resistance protein D"/>
    <property type="match status" value="1"/>
</dbReference>
<feature type="transmembrane region" description="Helical" evidence="7">
    <location>
        <begin position="63"/>
        <end position="85"/>
    </location>
</feature>
<dbReference type="InterPro" id="IPR020846">
    <property type="entry name" value="MFS_dom"/>
</dbReference>
<dbReference type="InterPro" id="IPR011701">
    <property type="entry name" value="MFS"/>
</dbReference>
<keyword evidence="5 7" id="KW-0472">Membrane</keyword>
<evidence type="ECO:0000256" key="3">
    <source>
        <dbReference type="ARBA" id="ARBA00022692"/>
    </source>
</evidence>
<feature type="transmembrane region" description="Helical" evidence="7">
    <location>
        <begin position="257"/>
        <end position="277"/>
    </location>
</feature>
<evidence type="ECO:0000256" key="1">
    <source>
        <dbReference type="ARBA" id="ARBA00004141"/>
    </source>
</evidence>
<dbReference type="AlphaFoldDB" id="A0A2T2NKF9"/>
<keyword evidence="2" id="KW-0813">Transport</keyword>
<name>A0A2T2NKF9_CORCC</name>
<feature type="domain" description="Major facilitator superfamily (MFS) profile" evidence="8">
    <location>
        <begin position="63"/>
        <end position="562"/>
    </location>
</feature>
<dbReference type="SUPFAM" id="SSF103473">
    <property type="entry name" value="MFS general substrate transporter"/>
    <property type="match status" value="1"/>
</dbReference>
<evidence type="ECO:0000256" key="4">
    <source>
        <dbReference type="ARBA" id="ARBA00022989"/>
    </source>
</evidence>
<evidence type="ECO:0000256" key="2">
    <source>
        <dbReference type="ARBA" id="ARBA00022448"/>
    </source>
</evidence>
<protein>
    <submittedName>
        <fullName evidence="9">MFS general substrate transporter</fullName>
    </submittedName>
</protein>
<dbReference type="PROSITE" id="PS50850">
    <property type="entry name" value="MFS"/>
    <property type="match status" value="1"/>
</dbReference>
<feature type="transmembrane region" description="Helical" evidence="7">
    <location>
        <begin position="454"/>
        <end position="473"/>
    </location>
</feature>
<keyword evidence="4 7" id="KW-1133">Transmembrane helix</keyword>
<feature type="transmembrane region" description="Helical" evidence="7">
    <location>
        <begin position="363"/>
        <end position="384"/>
    </location>
</feature>
<keyword evidence="10" id="KW-1185">Reference proteome</keyword>
<keyword evidence="3 7" id="KW-0812">Transmembrane</keyword>
<reference evidence="9 10" key="1">
    <citation type="journal article" date="2018" name="Front. Microbiol.">
        <title>Genome-Wide Analysis of Corynespora cassiicola Leaf Fall Disease Putative Effectors.</title>
        <authorList>
            <person name="Lopez D."/>
            <person name="Ribeiro S."/>
            <person name="Label P."/>
            <person name="Fumanal B."/>
            <person name="Venisse J.S."/>
            <person name="Kohler A."/>
            <person name="de Oliveira R.R."/>
            <person name="Labutti K."/>
            <person name="Lipzen A."/>
            <person name="Lail K."/>
            <person name="Bauer D."/>
            <person name="Ohm R.A."/>
            <person name="Barry K.W."/>
            <person name="Spatafora J."/>
            <person name="Grigoriev I.V."/>
            <person name="Martin F.M."/>
            <person name="Pujade-Renaud V."/>
        </authorList>
    </citation>
    <scope>NUCLEOTIDE SEQUENCE [LARGE SCALE GENOMIC DNA]</scope>
    <source>
        <strain evidence="9 10">Philippines</strain>
    </source>
</reference>
<evidence type="ECO:0000256" key="6">
    <source>
        <dbReference type="SAM" id="MobiDB-lite"/>
    </source>
</evidence>
<dbReference type="OrthoDB" id="10021397at2759"/>
<gene>
    <name evidence="9" type="ORF">BS50DRAFT_553941</name>
</gene>